<sequence>MLKHVTILLLILSSLSYSSVWAMNSHDDIAGKHQQAMSQQADLHSIDLTSDQDNHLDDDHCCHAGAHLLGLIGLYTKVSPHVTKRDTLTYNSLFQSHQTSPLQRPPLS</sequence>
<name>S5TX01_9GAMM</name>
<keyword evidence="3" id="KW-1185">Reference proteome</keyword>
<dbReference type="KEGG" id="cza:CYCME_1356"/>
<reference evidence="2 3" key="1">
    <citation type="submission" date="2013-05" db="EMBL/GenBank/DDBJ databases">
        <title>Between feast and famine: a lifestyle of most important marine PAH-degrading bacterium Cycloclasticus sp. 7ME.</title>
        <authorList>
            <person name="Yakimov M.M."/>
            <person name="Messina E."/>
            <person name="Genovese M."/>
            <person name="Denaro R."/>
            <person name="Crisafi F."/>
            <person name="Russo D."/>
            <person name="Cappello S."/>
            <person name="Santisi S."/>
            <person name="Smedile F."/>
            <person name="Golyshina O.V."/>
            <person name="Tran H."/>
            <person name="Pieper D.H."/>
            <person name="Golyshin P.N."/>
            <person name="Giuliano L."/>
        </authorList>
    </citation>
    <scope>NUCLEOTIDE SEQUENCE [LARGE SCALE GENOMIC DNA]</scope>
    <source>
        <strain evidence="2 3">78-ME</strain>
    </source>
</reference>
<keyword evidence="1" id="KW-0732">Signal</keyword>
<dbReference type="PATRIC" id="fig|1198232.3.peg.1350"/>
<accession>S5TX01</accession>
<evidence type="ECO:0008006" key="4">
    <source>
        <dbReference type="Google" id="ProtNLM"/>
    </source>
</evidence>
<dbReference type="Proteomes" id="UP000015380">
    <property type="component" value="Chromosome"/>
</dbReference>
<evidence type="ECO:0000313" key="3">
    <source>
        <dbReference type="Proteomes" id="UP000015380"/>
    </source>
</evidence>
<feature type="chain" id="PRO_5004533011" description="DUF2946 domain-containing protein" evidence="1">
    <location>
        <begin position="23"/>
        <end position="108"/>
    </location>
</feature>
<protein>
    <recommendedName>
        <fullName evidence="4">DUF2946 domain-containing protein</fullName>
    </recommendedName>
</protein>
<dbReference type="HOGENOM" id="CLU_174643_0_0_6"/>
<dbReference type="AlphaFoldDB" id="S5TX01"/>
<evidence type="ECO:0000256" key="1">
    <source>
        <dbReference type="SAM" id="SignalP"/>
    </source>
</evidence>
<reference evidence="3" key="2">
    <citation type="journal article" date="2016" name="Environ. Microbiol. Rep.">
        <title>Analysis of defence systems and a conjugative IncP-1 plasmid in the marine polyaromatic hydrocarbons-degrading bacterium Cycloclasticus sp. 78-ME.</title>
        <authorList>
            <person name="Yakimov M.M."/>
            <person name="Crisafi F."/>
            <person name="Messina E."/>
            <person name="Smedile F."/>
            <person name="Lopatina A."/>
            <person name="Denaro R."/>
            <person name="Pieper D.H."/>
            <person name="Golyshin P.N."/>
            <person name="Giuliano L."/>
        </authorList>
    </citation>
    <scope>NUCLEOTIDE SEQUENCE [LARGE SCALE GENOMIC DNA]</scope>
    <source>
        <strain evidence="3">78-ME</strain>
    </source>
</reference>
<organism evidence="2 3">
    <name type="scientific">Cycloclasticus zancles 78-ME</name>
    <dbReference type="NCBI Taxonomy" id="1198232"/>
    <lineage>
        <taxon>Bacteria</taxon>
        <taxon>Pseudomonadati</taxon>
        <taxon>Pseudomonadota</taxon>
        <taxon>Gammaproteobacteria</taxon>
        <taxon>Thiotrichales</taxon>
        <taxon>Piscirickettsiaceae</taxon>
        <taxon>Cycloclasticus</taxon>
    </lineage>
</organism>
<feature type="signal peptide" evidence="1">
    <location>
        <begin position="1"/>
        <end position="22"/>
    </location>
</feature>
<gene>
    <name evidence="2" type="ORF">CYCME_1356</name>
</gene>
<evidence type="ECO:0000313" key="2">
    <source>
        <dbReference type="EMBL" id="AGS39685.1"/>
    </source>
</evidence>
<dbReference type="EMBL" id="CP005996">
    <property type="protein sequence ID" value="AGS39685.1"/>
    <property type="molecule type" value="Genomic_DNA"/>
</dbReference>
<proteinExistence type="predicted"/>